<dbReference type="AlphaFoldDB" id="A0A0D2J9A1"/>
<dbReference type="STRING" id="1429043.X474_20100"/>
<dbReference type="InParanoid" id="A0A0D2J9A1"/>
<name>A0A0D2J9A1_9BACT</name>
<evidence type="ECO:0000313" key="1">
    <source>
        <dbReference type="EMBL" id="KIX12291.1"/>
    </source>
</evidence>
<protein>
    <submittedName>
        <fullName evidence="1">Uncharacterized protein</fullName>
    </submittedName>
</protein>
<accession>A0A0D2J9A1</accession>
<gene>
    <name evidence="1" type="ORF">X474_20100</name>
</gene>
<dbReference type="Proteomes" id="UP000032233">
    <property type="component" value="Unassembled WGS sequence"/>
</dbReference>
<sequence>MILTDRLKGHSRAWGVIPAQRNRLPGQMIRAGGLTEFSLFT</sequence>
<evidence type="ECO:0000313" key="2">
    <source>
        <dbReference type="Proteomes" id="UP000032233"/>
    </source>
</evidence>
<reference evidence="1 2" key="1">
    <citation type="submission" date="2013-11" db="EMBL/GenBank/DDBJ databases">
        <title>Metagenomic analysis of a methanogenic consortium involved in long chain n-alkane degradation.</title>
        <authorList>
            <person name="Davidova I.A."/>
            <person name="Callaghan A.V."/>
            <person name="Wawrik B."/>
            <person name="Pruitt S."/>
            <person name="Marks C."/>
            <person name="Duncan K.E."/>
            <person name="Suflita J.M."/>
        </authorList>
    </citation>
    <scope>NUCLEOTIDE SEQUENCE [LARGE SCALE GENOMIC DNA]</scope>
    <source>
        <strain evidence="1 2">SPR</strain>
    </source>
</reference>
<organism evidence="1 2">
    <name type="scientific">Dethiosulfatarculus sandiegensis</name>
    <dbReference type="NCBI Taxonomy" id="1429043"/>
    <lineage>
        <taxon>Bacteria</taxon>
        <taxon>Pseudomonadati</taxon>
        <taxon>Thermodesulfobacteriota</taxon>
        <taxon>Desulfarculia</taxon>
        <taxon>Desulfarculales</taxon>
        <taxon>Desulfarculaceae</taxon>
        <taxon>Dethiosulfatarculus</taxon>
    </lineage>
</organism>
<keyword evidence="2" id="KW-1185">Reference proteome</keyword>
<dbReference type="EMBL" id="AZAC01000034">
    <property type="protein sequence ID" value="KIX12291.1"/>
    <property type="molecule type" value="Genomic_DNA"/>
</dbReference>
<comment type="caution">
    <text evidence="1">The sequence shown here is derived from an EMBL/GenBank/DDBJ whole genome shotgun (WGS) entry which is preliminary data.</text>
</comment>
<proteinExistence type="predicted"/>